<organism evidence="1 2">
    <name type="scientific">Flavobacterium flavipallidum</name>
    <dbReference type="NCBI Taxonomy" id="3139140"/>
    <lineage>
        <taxon>Bacteria</taxon>
        <taxon>Pseudomonadati</taxon>
        <taxon>Bacteroidota</taxon>
        <taxon>Flavobacteriia</taxon>
        <taxon>Flavobacteriales</taxon>
        <taxon>Flavobacteriaceae</taxon>
        <taxon>Flavobacterium</taxon>
    </lineage>
</organism>
<accession>A0ABU9HJ00</accession>
<dbReference type="PANTHER" id="PTHR23416">
    <property type="entry name" value="SIALIC ACID SYNTHASE-RELATED"/>
    <property type="match status" value="1"/>
</dbReference>
<evidence type="ECO:0000313" key="1">
    <source>
        <dbReference type="EMBL" id="MEL1240091.1"/>
    </source>
</evidence>
<evidence type="ECO:0000313" key="2">
    <source>
        <dbReference type="Proteomes" id="UP001398556"/>
    </source>
</evidence>
<dbReference type="EMBL" id="JBBYHU010000004">
    <property type="protein sequence ID" value="MEL1240091.1"/>
    <property type="molecule type" value="Genomic_DNA"/>
</dbReference>
<dbReference type="SUPFAM" id="SSF51161">
    <property type="entry name" value="Trimeric LpxA-like enzymes"/>
    <property type="match status" value="1"/>
</dbReference>
<dbReference type="InterPro" id="IPR001451">
    <property type="entry name" value="Hexapep"/>
</dbReference>
<dbReference type="InterPro" id="IPR011004">
    <property type="entry name" value="Trimer_LpxA-like_sf"/>
</dbReference>
<keyword evidence="2" id="KW-1185">Reference proteome</keyword>
<dbReference type="Proteomes" id="UP001398556">
    <property type="component" value="Unassembled WGS sequence"/>
</dbReference>
<dbReference type="Gene3D" id="2.160.10.10">
    <property type="entry name" value="Hexapeptide repeat proteins"/>
    <property type="match status" value="1"/>
</dbReference>
<proteinExistence type="predicted"/>
<name>A0ABU9HJ00_9FLAO</name>
<reference evidence="1 2" key="1">
    <citation type="submission" date="2024-04" db="EMBL/GenBank/DDBJ databases">
        <title>Flavobacterium sp. DGU99 16S ribosomal RNA gene Genome sequencing and assembly.</title>
        <authorList>
            <person name="Park S."/>
        </authorList>
    </citation>
    <scope>NUCLEOTIDE SEQUENCE [LARGE SCALE GENOMIC DNA]</scope>
    <source>
        <strain evidence="1 2">DGU99</strain>
    </source>
</reference>
<protein>
    <submittedName>
        <fullName evidence="1">DapH/DapD/GlmU-related protein</fullName>
    </submittedName>
</protein>
<comment type="caution">
    <text evidence="1">The sequence shown here is derived from an EMBL/GenBank/DDBJ whole genome shotgun (WGS) entry which is preliminary data.</text>
</comment>
<dbReference type="Pfam" id="PF00132">
    <property type="entry name" value="Hexapep"/>
    <property type="match status" value="1"/>
</dbReference>
<dbReference type="InterPro" id="IPR051159">
    <property type="entry name" value="Hexapeptide_acetyltransf"/>
</dbReference>
<gene>
    <name evidence="1" type="ORF">AAEO59_03420</name>
</gene>
<dbReference type="RefSeq" id="WP_341699337.1">
    <property type="nucleotide sequence ID" value="NZ_JBBYHU010000004.1"/>
</dbReference>
<sequence>MFINIILNLIDSIRYKYISVKSTCKQLVGESNNIQPVLLVGNGKISFGDNVQIGFNPSPLLYSTYAHIEARRDTAQIIFGNNIYINNNISIIAEKSTIEIEDNVLIGCNVQIFDSDFHSIHPDKRNSGTHSCKNVLIKRNVFIGNNVIVLKGVTIGENSIVSAGAVVYDSFPDNVIIGGNPAQIVKEITYE</sequence>